<comment type="caution">
    <text evidence="2">The sequence shown here is derived from an EMBL/GenBank/DDBJ whole genome shotgun (WGS) entry which is preliminary data.</text>
</comment>
<keyword evidence="3" id="KW-1185">Reference proteome</keyword>
<dbReference type="InterPro" id="IPR029060">
    <property type="entry name" value="PIN-like_dom_sf"/>
</dbReference>
<dbReference type="SUPFAM" id="SSF88723">
    <property type="entry name" value="PIN domain-like"/>
    <property type="match status" value="1"/>
</dbReference>
<evidence type="ECO:0000259" key="1">
    <source>
        <dbReference type="Pfam" id="PF01850"/>
    </source>
</evidence>
<sequence>MNGIFVDTGAWYALVDSDDADHKAAAAFLTANTMPFITTNFIFSETVTLIRYRIGHEAACSFGQKLMESSFVRVVAVTPTDEERAWDIFSKYRDQDFSFVDCTSFAVMERMKLSTAFGFDRHFSFMKYAVVPGKETK</sequence>
<dbReference type="RefSeq" id="WP_170241915.1">
    <property type="nucleotide sequence ID" value="NZ_VLLN01000015.1"/>
</dbReference>
<dbReference type="AlphaFoldDB" id="A0A562VLE3"/>
<dbReference type="PANTHER" id="PTHR42188">
    <property type="entry name" value="23S RRNA-SPECIFIC ENDONUCLEASE VAPC20"/>
    <property type="match status" value="1"/>
</dbReference>
<dbReference type="GO" id="GO:0016075">
    <property type="term" value="P:rRNA catabolic process"/>
    <property type="evidence" value="ECO:0007669"/>
    <property type="project" value="TreeGrafter"/>
</dbReference>
<dbReference type="GO" id="GO:0004521">
    <property type="term" value="F:RNA endonuclease activity"/>
    <property type="evidence" value="ECO:0007669"/>
    <property type="project" value="InterPro"/>
</dbReference>
<accession>A0A562VLE3</accession>
<proteinExistence type="predicted"/>
<dbReference type="Pfam" id="PF01850">
    <property type="entry name" value="PIN"/>
    <property type="match status" value="1"/>
</dbReference>
<name>A0A562VLE3_9BACT</name>
<dbReference type="InterPro" id="IPR002716">
    <property type="entry name" value="PIN_dom"/>
</dbReference>
<organism evidence="2 3">
    <name type="scientific">Geobacter argillaceus</name>
    <dbReference type="NCBI Taxonomy" id="345631"/>
    <lineage>
        <taxon>Bacteria</taxon>
        <taxon>Pseudomonadati</taxon>
        <taxon>Thermodesulfobacteriota</taxon>
        <taxon>Desulfuromonadia</taxon>
        <taxon>Geobacterales</taxon>
        <taxon>Geobacteraceae</taxon>
        <taxon>Geobacter</taxon>
    </lineage>
</organism>
<dbReference type="Proteomes" id="UP000319449">
    <property type="component" value="Unassembled WGS sequence"/>
</dbReference>
<dbReference type="EMBL" id="VLLN01000015">
    <property type="protein sequence ID" value="TWJ18695.1"/>
    <property type="molecule type" value="Genomic_DNA"/>
</dbReference>
<evidence type="ECO:0000313" key="2">
    <source>
        <dbReference type="EMBL" id="TWJ18695.1"/>
    </source>
</evidence>
<protein>
    <submittedName>
        <fullName evidence="2">Putative nucleic acid-binding protein</fullName>
    </submittedName>
</protein>
<dbReference type="Gene3D" id="3.40.50.1010">
    <property type="entry name" value="5'-nuclease"/>
    <property type="match status" value="1"/>
</dbReference>
<reference evidence="2 3" key="1">
    <citation type="submission" date="2019-07" db="EMBL/GenBank/DDBJ databases">
        <title>Genomic Encyclopedia of Archaeal and Bacterial Type Strains, Phase II (KMG-II): from individual species to whole genera.</title>
        <authorList>
            <person name="Goeker M."/>
        </authorList>
    </citation>
    <scope>NUCLEOTIDE SEQUENCE [LARGE SCALE GENOMIC DNA]</scope>
    <source>
        <strain evidence="2 3">ATCC BAA-1139</strain>
    </source>
</reference>
<dbReference type="PANTHER" id="PTHR42188:SF1">
    <property type="entry name" value="23S RRNA-SPECIFIC ENDONUCLEASE VAPC20"/>
    <property type="match status" value="1"/>
</dbReference>
<dbReference type="InterPro" id="IPR039018">
    <property type="entry name" value="VapC20-like"/>
</dbReference>
<feature type="domain" description="PIN" evidence="1">
    <location>
        <begin position="4"/>
        <end position="124"/>
    </location>
</feature>
<evidence type="ECO:0000313" key="3">
    <source>
        <dbReference type="Proteomes" id="UP000319449"/>
    </source>
</evidence>
<gene>
    <name evidence="2" type="ORF">JN12_02515</name>
</gene>